<gene>
    <name evidence="3" type="ORF">H8704_10480</name>
</gene>
<dbReference type="InterPro" id="IPR046866">
    <property type="entry name" value="FapA_N"/>
</dbReference>
<keyword evidence="4" id="KW-1185">Reference proteome</keyword>
<feature type="coiled-coil region" evidence="1">
    <location>
        <begin position="414"/>
        <end position="483"/>
    </location>
</feature>
<accession>A0ABR7N336</accession>
<evidence type="ECO:0000259" key="2">
    <source>
        <dbReference type="Pfam" id="PF20250"/>
    </source>
</evidence>
<dbReference type="InterPro" id="IPR005646">
    <property type="entry name" value="FapA"/>
</dbReference>
<evidence type="ECO:0000313" key="4">
    <source>
        <dbReference type="Proteomes" id="UP000606193"/>
    </source>
</evidence>
<reference evidence="3 4" key="1">
    <citation type="submission" date="2020-08" db="EMBL/GenBank/DDBJ databases">
        <title>Genome public.</title>
        <authorList>
            <person name="Liu C."/>
            <person name="Sun Q."/>
        </authorList>
    </citation>
    <scope>NUCLEOTIDE SEQUENCE [LARGE SCALE GENOMIC DNA]</scope>
    <source>
        <strain evidence="3 4">NSJ-37</strain>
    </source>
</reference>
<organism evidence="3 4">
    <name type="scientific">Jutongia huaianensis</name>
    <dbReference type="NCBI Taxonomy" id="2763668"/>
    <lineage>
        <taxon>Bacteria</taxon>
        <taxon>Bacillati</taxon>
        <taxon>Bacillota</taxon>
        <taxon>Clostridia</taxon>
        <taxon>Lachnospirales</taxon>
        <taxon>Lachnospiraceae</taxon>
        <taxon>Jutongia</taxon>
    </lineage>
</organism>
<dbReference type="Pfam" id="PF03961">
    <property type="entry name" value="FapA"/>
    <property type="match status" value="1"/>
</dbReference>
<evidence type="ECO:0000256" key="1">
    <source>
        <dbReference type="SAM" id="Coils"/>
    </source>
</evidence>
<sequence length="534" mass="58639">MKRNAFFQLVQKKDGVYLKSYPALHGGAPLSMEDIMQYLEQKKIMDVQLGDIAAFVEDAAQQKNAEKKILSEDRLPEKEFPLITIDPKRRFAKIRLYPPSNGGMRISSEEILDRVEQMGIKSGLLPENIKLMLKGRLYCTDVLIARATPPVQGSDAVITYHFDVDKTCKPAMDESGNVDFHQLDMIEKVSEGQLLATLQPADLGTPGTDVMGGELKPIKVKQLFLKHGKNIHLSEDGCEMYSDVPGNVTLVDDTVFVADQYEVPADVGPSTGDIEYDGSVVVKGNVLTGYAIKATGDIMVNGVVEGASLTTDGKIVLKRGIQGKGEATLQAGGDVISNFIESANVTCGGKIMTEAIMHSKVTAEDDIVVKGKRGMIAGGYLKTKTKIEAKTIGSTMGTLTELQVGIDPKIVEQHRFLEKEVEQLTSEREGLMQNVLLLKKRMDTKGKLDDEKMASLKKTGKRIQEIDTRLEENAAEREVLEVELNKKDNGRIIAENIVYPGVKMTISNVSNTIKSEVQHSAFVRDGADIRIRAI</sequence>
<proteinExistence type="predicted"/>
<comment type="caution">
    <text evidence="3">The sequence shown here is derived from an EMBL/GenBank/DDBJ whole genome shotgun (WGS) entry which is preliminary data.</text>
</comment>
<dbReference type="PANTHER" id="PTHR38032">
    <property type="entry name" value="POLYMERASE-RELATED"/>
    <property type="match status" value="1"/>
</dbReference>
<feature type="domain" description="Flagellar Assembly Protein A N-terminal region" evidence="2">
    <location>
        <begin position="83"/>
        <end position="251"/>
    </location>
</feature>
<keyword evidence="1" id="KW-0175">Coiled coil</keyword>
<dbReference type="InterPro" id="IPR046865">
    <property type="entry name" value="FapA_b_solenoid"/>
</dbReference>
<dbReference type="PANTHER" id="PTHR38032:SF1">
    <property type="entry name" value="RNA-BINDING PROTEIN KHPB N-TERMINAL DOMAIN-CONTAINING PROTEIN"/>
    <property type="match status" value="1"/>
</dbReference>
<dbReference type="EMBL" id="JACRSX010000015">
    <property type="protein sequence ID" value="MBC8563046.1"/>
    <property type="molecule type" value="Genomic_DNA"/>
</dbReference>
<evidence type="ECO:0000313" key="3">
    <source>
        <dbReference type="EMBL" id="MBC8563046.1"/>
    </source>
</evidence>
<dbReference type="Proteomes" id="UP000606193">
    <property type="component" value="Unassembled WGS sequence"/>
</dbReference>
<dbReference type="Pfam" id="PF20250">
    <property type="entry name" value="FapA_N"/>
    <property type="match status" value="1"/>
</dbReference>
<dbReference type="RefSeq" id="WP_249298242.1">
    <property type="nucleotide sequence ID" value="NZ_JACRSX010000015.1"/>
</dbReference>
<name>A0ABR7N336_9FIRM</name>
<protein>
    <submittedName>
        <fullName evidence="3">DUF342 domain-containing protein</fullName>
    </submittedName>
</protein>